<dbReference type="OrthoDB" id="425014at2759"/>
<evidence type="ECO:0000313" key="1">
    <source>
        <dbReference type="EMBL" id="VDL93891.1"/>
    </source>
</evidence>
<gene>
    <name evidence="1" type="ORF">SSLN_LOCUS7506</name>
</gene>
<dbReference type="Proteomes" id="UP000275846">
    <property type="component" value="Unassembled WGS sequence"/>
</dbReference>
<reference evidence="3" key="1">
    <citation type="submission" date="2016-06" db="UniProtKB">
        <authorList>
            <consortium name="WormBaseParasite"/>
        </authorList>
    </citation>
    <scope>IDENTIFICATION</scope>
</reference>
<reference evidence="1 2" key="2">
    <citation type="submission" date="2018-11" db="EMBL/GenBank/DDBJ databases">
        <authorList>
            <consortium name="Pathogen Informatics"/>
        </authorList>
    </citation>
    <scope>NUCLEOTIDE SEQUENCE [LARGE SCALE GENOMIC DNA]</scope>
    <source>
        <strain evidence="1 2">NST_G2</strain>
    </source>
</reference>
<dbReference type="AlphaFoldDB" id="A0A183STF8"/>
<evidence type="ECO:0000313" key="3">
    <source>
        <dbReference type="WBParaSite" id="SSLN_0000778801-mRNA-1"/>
    </source>
</evidence>
<protein>
    <submittedName>
        <fullName evidence="3">Reverse transcriptase domain-containing protein</fullName>
    </submittedName>
</protein>
<dbReference type="EMBL" id="UYSU01034175">
    <property type="protein sequence ID" value="VDL93891.1"/>
    <property type="molecule type" value="Genomic_DNA"/>
</dbReference>
<proteinExistence type="predicted"/>
<organism evidence="3">
    <name type="scientific">Schistocephalus solidus</name>
    <name type="common">Tapeworm</name>
    <dbReference type="NCBI Taxonomy" id="70667"/>
    <lineage>
        <taxon>Eukaryota</taxon>
        <taxon>Metazoa</taxon>
        <taxon>Spiralia</taxon>
        <taxon>Lophotrochozoa</taxon>
        <taxon>Platyhelminthes</taxon>
        <taxon>Cestoda</taxon>
        <taxon>Eucestoda</taxon>
        <taxon>Diphyllobothriidea</taxon>
        <taxon>Diphyllobothriidae</taxon>
        <taxon>Schistocephalus</taxon>
    </lineage>
</organism>
<dbReference type="WBParaSite" id="SSLN_0000778801-mRNA-1">
    <property type="protein sequence ID" value="SSLN_0000778801-mRNA-1"/>
    <property type="gene ID" value="SSLN_0000778801"/>
</dbReference>
<name>A0A183STF8_SCHSO</name>
<dbReference type="PANTHER" id="PTHR47027">
    <property type="entry name" value="REVERSE TRANSCRIPTASE DOMAIN-CONTAINING PROTEIN"/>
    <property type="match status" value="1"/>
</dbReference>
<accession>A0A183STF8</accession>
<sequence>MLVDAYRDERPGIRITYRIDDRLLNQRRMHFRSRVSTTTNYKLLFADDCTLNATTEGEMQRSMDLFAAACDNFGLCINTEKTVVMHQPPPNATYNAAHIYVNSGQPKSVDTFAFLDSNLSRSTKVDDEITHRIVKAGQAI</sequence>
<dbReference type="PANTHER" id="PTHR47027:SF20">
    <property type="entry name" value="REVERSE TRANSCRIPTASE-LIKE PROTEIN WITH RNA-DIRECTED DNA POLYMERASE DOMAIN"/>
    <property type="match status" value="1"/>
</dbReference>
<evidence type="ECO:0000313" key="2">
    <source>
        <dbReference type="Proteomes" id="UP000275846"/>
    </source>
</evidence>
<keyword evidence="2" id="KW-1185">Reference proteome</keyword>